<dbReference type="Gene3D" id="3.40.50.620">
    <property type="entry name" value="HUPs"/>
    <property type="match status" value="1"/>
</dbReference>
<dbReference type="RefSeq" id="WP_156384040.1">
    <property type="nucleotide sequence ID" value="NZ_BPQL01000020.1"/>
</dbReference>
<accession>A0ABV2L831</accession>
<evidence type="ECO:0008006" key="3">
    <source>
        <dbReference type="Google" id="ProtNLM"/>
    </source>
</evidence>
<dbReference type="NCBIfam" id="NF041925">
    <property type="entry name" value="QatC"/>
    <property type="match status" value="1"/>
</dbReference>
<organism evidence="1 2">
    <name type="scientific">Methylobacterium goesingense</name>
    <dbReference type="NCBI Taxonomy" id="243690"/>
    <lineage>
        <taxon>Bacteria</taxon>
        <taxon>Pseudomonadati</taxon>
        <taxon>Pseudomonadota</taxon>
        <taxon>Alphaproteobacteria</taxon>
        <taxon>Hyphomicrobiales</taxon>
        <taxon>Methylobacteriaceae</taxon>
        <taxon>Methylobacterium</taxon>
    </lineage>
</organism>
<evidence type="ECO:0000313" key="1">
    <source>
        <dbReference type="EMBL" id="MET3693992.1"/>
    </source>
</evidence>
<sequence length="411" mass="44939">MGQILGEMATRGLRPTEVGVDLLVLAVAVQAADTRISRVRNAEDSFTREIALWVPVSDPTLWSGVADLIERMLGFLSGDIWRVFFRSRPDDGPLAPAPLGLPLLPFDRVALFSGGVDSFVGATDLLASGSKTLFVSHYWDAGTSSQAACVRMLDQQFGAFGTRHVRARVGVTAGDMASLGSEDTQRARSFLFLALAAAGTSAMPRGSRVVDVPENGLISLNVPLDPLRVGAWSTRTTHPFYLARWQELLRRLDLAENVENRYRFRTKGQMLDEVARRSFVEAAMPSTISCSSVSKARWEGRPPGHCGYCVPCLIRRAAEVHAYGYEPTTYLDLPVLGGTVDPRGAKGEHVRSFEFMAQRLRRKPETAVALVRKPGPLTDYAPGEIRDYTKVFAEGIDEVGRAIGNLQSFAP</sequence>
<keyword evidence="2" id="KW-1185">Reference proteome</keyword>
<dbReference type="Proteomes" id="UP001549145">
    <property type="component" value="Unassembled WGS sequence"/>
</dbReference>
<name>A0ABV2L831_9HYPH</name>
<dbReference type="SUPFAM" id="SSF52402">
    <property type="entry name" value="Adenine nucleotide alpha hydrolases-like"/>
    <property type="match status" value="1"/>
</dbReference>
<dbReference type="EMBL" id="JBEPMM010000011">
    <property type="protein sequence ID" value="MET3693992.1"/>
    <property type="molecule type" value="Genomic_DNA"/>
</dbReference>
<dbReference type="InterPro" id="IPR014729">
    <property type="entry name" value="Rossmann-like_a/b/a_fold"/>
</dbReference>
<gene>
    <name evidence="1" type="ORF">ABID43_003547</name>
</gene>
<dbReference type="InterPro" id="IPR049676">
    <property type="entry name" value="QatC"/>
</dbReference>
<comment type="caution">
    <text evidence="1">The sequence shown here is derived from an EMBL/GenBank/DDBJ whole genome shotgun (WGS) entry which is preliminary data.</text>
</comment>
<protein>
    <recommendedName>
        <fullName evidence="3">7-cyano-7-deazaguanine synthase</fullName>
    </recommendedName>
</protein>
<reference evidence="1 2" key="1">
    <citation type="submission" date="2024-06" db="EMBL/GenBank/DDBJ databases">
        <title>Genomic Encyclopedia of Type Strains, Phase IV (KMG-IV): sequencing the most valuable type-strain genomes for metagenomic binning, comparative biology and taxonomic classification.</title>
        <authorList>
            <person name="Goeker M."/>
        </authorList>
    </citation>
    <scope>NUCLEOTIDE SEQUENCE [LARGE SCALE GENOMIC DNA]</scope>
    <source>
        <strain evidence="1 2">DSM 21331</strain>
    </source>
</reference>
<proteinExistence type="predicted"/>
<evidence type="ECO:0000313" key="2">
    <source>
        <dbReference type="Proteomes" id="UP001549145"/>
    </source>
</evidence>